<name>A0A062VAT5_9EURY</name>
<evidence type="ECO:0000256" key="1">
    <source>
        <dbReference type="SAM" id="Coils"/>
    </source>
</evidence>
<dbReference type="Proteomes" id="UP000027153">
    <property type="component" value="Unassembled WGS sequence"/>
</dbReference>
<proteinExistence type="predicted"/>
<comment type="caution">
    <text evidence="2">The sequence shown here is derived from an EMBL/GenBank/DDBJ whole genome shotgun (WGS) entry which is preliminary data.</text>
</comment>
<gene>
    <name evidence="2" type="ORF">ANME2D_00710</name>
</gene>
<accession>A0A062VAT5</accession>
<evidence type="ECO:0000313" key="2">
    <source>
        <dbReference type="EMBL" id="KCZ73638.1"/>
    </source>
</evidence>
<feature type="coiled-coil region" evidence="1">
    <location>
        <begin position="1"/>
        <end position="28"/>
    </location>
</feature>
<dbReference type="RefSeq" id="WP_048089122.1">
    <property type="nucleotide sequence ID" value="NZ_JMIY01000001.1"/>
</dbReference>
<keyword evidence="3" id="KW-1185">Reference proteome</keyword>
<reference evidence="2 3" key="1">
    <citation type="journal article" date="2013" name="Nature">
        <title>Anaerobic oxidation of methane coupled to nitrate reduction in a novel archaeal lineage.</title>
        <authorList>
            <person name="Haroon M.F."/>
            <person name="Hu S."/>
            <person name="Shi Y."/>
            <person name="Imelfort M."/>
            <person name="Keller J."/>
            <person name="Hugenholtz P."/>
            <person name="Yuan Z."/>
            <person name="Tyson G.W."/>
        </authorList>
    </citation>
    <scope>NUCLEOTIDE SEQUENCE [LARGE SCALE GENOMIC DNA]</scope>
    <source>
        <strain evidence="2 3">ANME-2d</strain>
    </source>
</reference>
<keyword evidence="1" id="KW-0175">Coiled coil</keyword>
<organism evidence="2 3">
    <name type="scientific">Candidatus Methanoperedens nitratireducens</name>
    <dbReference type="NCBI Taxonomy" id="1392998"/>
    <lineage>
        <taxon>Archaea</taxon>
        <taxon>Methanobacteriati</taxon>
        <taxon>Methanobacteriota</taxon>
        <taxon>Stenosarchaea group</taxon>
        <taxon>Methanomicrobia</taxon>
        <taxon>Methanosarcinales</taxon>
        <taxon>ANME-2 cluster</taxon>
        <taxon>Candidatus Methanoperedentaceae</taxon>
        <taxon>Candidatus Methanoperedens</taxon>
    </lineage>
</organism>
<dbReference type="AlphaFoldDB" id="A0A062VAT5"/>
<dbReference type="EMBL" id="JMIY01000001">
    <property type="protein sequence ID" value="KCZ73638.1"/>
    <property type="molecule type" value="Genomic_DNA"/>
</dbReference>
<protein>
    <submittedName>
        <fullName evidence="2">Uncharacterized protein</fullName>
    </submittedName>
</protein>
<evidence type="ECO:0000313" key="3">
    <source>
        <dbReference type="Proteomes" id="UP000027153"/>
    </source>
</evidence>
<sequence>MQLNKETIKKLERLKAEAEAKISAARADILKYITLDPKYSVIIDPSYREEAKSISETMFALRQESVKLEKLIDAVKEAARTLDVGNFEFGAERMRYVSSIATNDQTLKQGVIKGVLSREKCANLEAAITEAESKLKKHDEVTAPLVARLDAIPDFPLPAPQR</sequence>